<reference evidence="3" key="1">
    <citation type="submission" date="2016-10" db="EMBL/GenBank/DDBJ databases">
        <authorList>
            <person name="Varghese N."/>
            <person name="Submissions S."/>
        </authorList>
    </citation>
    <scope>NUCLEOTIDE SEQUENCE [LARGE SCALE GENOMIC DNA]</scope>
    <source>
        <strain evidence="3">DSM 17298</strain>
    </source>
</reference>
<feature type="domain" description="Abortive phage infection protein C-terminal" evidence="1">
    <location>
        <begin position="10"/>
        <end position="129"/>
    </location>
</feature>
<dbReference type="EMBL" id="FNVR01000057">
    <property type="protein sequence ID" value="SEG50994.1"/>
    <property type="molecule type" value="Genomic_DNA"/>
</dbReference>
<accession>A0A1H6AS47</accession>
<dbReference type="AlphaFoldDB" id="A0A1H6AS47"/>
<protein>
    <submittedName>
        <fullName evidence="2">AIPR protein</fullName>
    </submittedName>
</protein>
<organism evidence="2 3">
    <name type="scientific">Algoriphagus boritolerans DSM 17298 = JCM 18970</name>
    <dbReference type="NCBI Taxonomy" id="1120964"/>
    <lineage>
        <taxon>Bacteria</taxon>
        <taxon>Pseudomonadati</taxon>
        <taxon>Bacteroidota</taxon>
        <taxon>Cytophagia</taxon>
        <taxon>Cytophagales</taxon>
        <taxon>Cyclobacteriaceae</taxon>
        <taxon>Algoriphagus</taxon>
    </lineage>
</organism>
<gene>
    <name evidence="2" type="ORF">SAMN03080598_04269</name>
</gene>
<dbReference type="STRING" id="1120964.GCA_001313265_07798"/>
<dbReference type="Proteomes" id="UP000236736">
    <property type="component" value="Unassembled WGS sequence"/>
</dbReference>
<dbReference type="OrthoDB" id="9806213at2"/>
<sequence>MPGISEQSVFAYNVRGPLGGTNVNRDIVKSIKDKSLHKKFPLFHNGITIVTNQITETPEDNPEKLTIETFFVVNGCQSLTALFKNQKDLTDDLRILTKFVQVSVDSDLSKTITHYSNNQNGVKARDFKCIPPTNCILMCFEF</sequence>
<dbReference type="InterPro" id="IPR018891">
    <property type="entry name" value="AIPR_C"/>
</dbReference>
<keyword evidence="3" id="KW-1185">Reference proteome</keyword>
<dbReference type="Pfam" id="PF10592">
    <property type="entry name" value="AIPR"/>
    <property type="match status" value="1"/>
</dbReference>
<evidence type="ECO:0000313" key="3">
    <source>
        <dbReference type="Proteomes" id="UP000236736"/>
    </source>
</evidence>
<proteinExistence type="predicted"/>
<evidence type="ECO:0000259" key="1">
    <source>
        <dbReference type="Pfam" id="PF10592"/>
    </source>
</evidence>
<evidence type="ECO:0000313" key="2">
    <source>
        <dbReference type="EMBL" id="SEG50994.1"/>
    </source>
</evidence>
<name>A0A1H6AS47_9BACT</name>
<dbReference type="RefSeq" id="WP_103926803.1">
    <property type="nucleotide sequence ID" value="NZ_FNVR01000057.1"/>
</dbReference>